<protein>
    <submittedName>
        <fullName evidence="2">Unnamed protein product</fullName>
    </submittedName>
</protein>
<dbReference type="AlphaFoldDB" id="A0A9W6X5U8"/>
<dbReference type="Proteomes" id="UP001165083">
    <property type="component" value="Unassembled WGS sequence"/>
</dbReference>
<evidence type="ECO:0000256" key="1">
    <source>
        <dbReference type="SAM" id="MobiDB-lite"/>
    </source>
</evidence>
<accession>A0A9W6X5U8</accession>
<gene>
    <name evidence="2" type="ORF">Plil01_001375400</name>
</gene>
<feature type="compositionally biased region" description="Basic and acidic residues" evidence="1">
    <location>
        <begin position="20"/>
        <end position="30"/>
    </location>
</feature>
<comment type="caution">
    <text evidence="2">The sequence shown here is derived from an EMBL/GenBank/DDBJ whole genome shotgun (WGS) entry which is preliminary data.</text>
</comment>
<keyword evidence="3" id="KW-1185">Reference proteome</keyword>
<dbReference type="EMBL" id="BSXW01000957">
    <property type="protein sequence ID" value="GMF32130.1"/>
    <property type="molecule type" value="Genomic_DNA"/>
</dbReference>
<feature type="region of interest" description="Disordered" evidence="1">
    <location>
        <begin position="1"/>
        <end position="94"/>
    </location>
</feature>
<proteinExistence type="predicted"/>
<feature type="compositionally biased region" description="Acidic residues" evidence="1">
    <location>
        <begin position="52"/>
        <end position="66"/>
    </location>
</feature>
<evidence type="ECO:0000313" key="2">
    <source>
        <dbReference type="EMBL" id="GMF32130.1"/>
    </source>
</evidence>
<organism evidence="2 3">
    <name type="scientific">Phytophthora lilii</name>
    <dbReference type="NCBI Taxonomy" id="2077276"/>
    <lineage>
        <taxon>Eukaryota</taxon>
        <taxon>Sar</taxon>
        <taxon>Stramenopiles</taxon>
        <taxon>Oomycota</taxon>
        <taxon>Peronosporomycetes</taxon>
        <taxon>Peronosporales</taxon>
        <taxon>Peronosporaceae</taxon>
        <taxon>Phytophthora</taxon>
    </lineage>
</organism>
<name>A0A9W6X5U8_9STRA</name>
<reference evidence="2" key="1">
    <citation type="submission" date="2023-04" db="EMBL/GenBank/DDBJ databases">
        <title>Phytophthora lilii NBRC 32176.</title>
        <authorList>
            <person name="Ichikawa N."/>
            <person name="Sato H."/>
            <person name="Tonouchi N."/>
        </authorList>
    </citation>
    <scope>NUCLEOTIDE SEQUENCE</scope>
    <source>
        <strain evidence="2">NBRC 32176</strain>
    </source>
</reference>
<sequence length="94" mass="11057">MSSEQEAIQLYSSSSDDEEHEKKRSERMAVKEVYGYPLLVMDPQDAASLHDNEDDDNDDDSEEEEKDWSPPRKRPRKYHEVIDISKCRPMPSKR</sequence>
<evidence type="ECO:0000313" key="3">
    <source>
        <dbReference type="Proteomes" id="UP001165083"/>
    </source>
</evidence>